<dbReference type="Proteomes" id="UP000646548">
    <property type="component" value="Unassembled WGS sequence"/>
</dbReference>
<name>A0A834C0V6_ORYME</name>
<gene>
    <name evidence="2" type="ORF">FQA47_020406</name>
</gene>
<evidence type="ECO:0000313" key="3">
    <source>
        <dbReference type="Proteomes" id="UP000646548"/>
    </source>
</evidence>
<evidence type="ECO:0000313" key="2">
    <source>
        <dbReference type="EMBL" id="KAF6720700.1"/>
    </source>
</evidence>
<dbReference type="AlphaFoldDB" id="A0A834C0V6"/>
<protein>
    <submittedName>
        <fullName evidence="2">Uncharacterized protein</fullName>
    </submittedName>
</protein>
<feature type="region of interest" description="Disordered" evidence="1">
    <location>
        <begin position="1"/>
        <end position="26"/>
    </location>
</feature>
<accession>A0A834C0V6</accession>
<comment type="caution">
    <text evidence="2">The sequence shown here is derived from an EMBL/GenBank/DDBJ whole genome shotgun (WGS) entry which is preliminary data.</text>
</comment>
<evidence type="ECO:0000256" key="1">
    <source>
        <dbReference type="SAM" id="MobiDB-lite"/>
    </source>
</evidence>
<proteinExistence type="predicted"/>
<sequence>MQKPNRTTTGTEEDEDRGSEQNSLSEVCPPVDICTVYNITDVGLDPDAAAGDAAGISQIFPLRVCAEDAALGAPTGEREGLQTAGVSQSGLLLTACCM</sequence>
<organism evidence="2 3">
    <name type="scientific">Oryzias melastigma</name>
    <name type="common">Marine medaka</name>
    <dbReference type="NCBI Taxonomy" id="30732"/>
    <lineage>
        <taxon>Eukaryota</taxon>
        <taxon>Metazoa</taxon>
        <taxon>Chordata</taxon>
        <taxon>Craniata</taxon>
        <taxon>Vertebrata</taxon>
        <taxon>Euteleostomi</taxon>
        <taxon>Actinopterygii</taxon>
        <taxon>Neopterygii</taxon>
        <taxon>Teleostei</taxon>
        <taxon>Neoteleostei</taxon>
        <taxon>Acanthomorphata</taxon>
        <taxon>Ovalentaria</taxon>
        <taxon>Atherinomorphae</taxon>
        <taxon>Beloniformes</taxon>
        <taxon>Adrianichthyidae</taxon>
        <taxon>Oryziinae</taxon>
        <taxon>Oryzias</taxon>
    </lineage>
</organism>
<reference evidence="2" key="1">
    <citation type="journal article" name="BMC Genomics">
        <title>Long-read sequencing and de novo genome assembly of marine medaka (Oryzias melastigma).</title>
        <authorList>
            <person name="Liang P."/>
            <person name="Saqib H.S.A."/>
            <person name="Ni X."/>
            <person name="Shen Y."/>
        </authorList>
    </citation>
    <scope>NUCLEOTIDE SEQUENCE</scope>
    <source>
        <strain evidence="2">Bigg-433</strain>
    </source>
</reference>
<feature type="compositionally biased region" description="Low complexity" evidence="1">
    <location>
        <begin position="1"/>
        <end position="10"/>
    </location>
</feature>
<dbReference type="EMBL" id="WKFB01000516">
    <property type="protein sequence ID" value="KAF6720700.1"/>
    <property type="molecule type" value="Genomic_DNA"/>
</dbReference>